<evidence type="ECO:0000256" key="1">
    <source>
        <dbReference type="ARBA" id="ARBA00004229"/>
    </source>
</evidence>
<dbReference type="GO" id="GO:0009507">
    <property type="term" value="C:chloroplast"/>
    <property type="evidence" value="ECO:0007669"/>
    <property type="project" value="UniProtKB-SubCell"/>
</dbReference>
<evidence type="ECO:0000256" key="6">
    <source>
        <dbReference type="SAM" id="MobiDB-lite"/>
    </source>
</evidence>
<reference evidence="8 9" key="1">
    <citation type="journal article" date="2014" name="Mol. Plant">
        <title>Chromosome Scale Genome Assembly and Transcriptome Profiling of Nannochloropsis gaditana in Nitrogen Depletion.</title>
        <authorList>
            <person name="Corteggiani Carpinelli E."/>
            <person name="Telatin A."/>
            <person name="Vitulo N."/>
            <person name="Forcato C."/>
            <person name="D'Angelo M."/>
            <person name="Schiavon R."/>
            <person name="Vezzi A."/>
            <person name="Giacometti G.M."/>
            <person name="Morosinotto T."/>
            <person name="Valle G."/>
        </authorList>
    </citation>
    <scope>NUCLEOTIDE SEQUENCE [LARGE SCALE GENOMIC DNA]</scope>
    <source>
        <strain evidence="8 9">B-31</strain>
    </source>
</reference>
<dbReference type="EMBL" id="AZIL01000281">
    <property type="protein sequence ID" value="EWM28498.1"/>
    <property type="molecule type" value="Genomic_DNA"/>
</dbReference>
<dbReference type="SUPFAM" id="SSF50465">
    <property type="entry name" value="EF-Tu/eEF-1alpha/eIF2-gamma C-terminal domain"/>
    <property type="match status" value="1"/>
</dbReference>
<dbReference type="PANTHER" id="PTHR43721:SF9">
    <property type="entry name" value="GTP-BINDING PROTEIN 1"/>
    <property type="match status" value="1"/>
</dbReference>
<comment type="subcellular location">
    <subcellularLocation>
        <location evidence="1">Plastid</location>
        <location evidence="1">Chloroplast</location>
    </subcellularLocation>
</comment>
<feature type="region of interest" description="Disordered" evidence="6">
    <location>
        <begin position="1"/>
        <end position="44"/>
    </location>
</feature>
<dbReference type="GO" id="GO:0005525">
    <property type="term" value="F:GTP binding"/>
    <property type="evidence" value="ECO:0007669"/>
    <property type="project" value="UniProtKB-KW"/>
</dbReference>
<feature type="domain" description="Tr-type G" evidence="7">
    <location>
        <begin position="85"/>
        <end position="312"/>
    </location>
</feature>
<evidence type="ECO:0000313" key="9">
    <source>
        <dbReference type="Proteomes" id="UP000019335"/>
    </source>
</evidence>
<dbReference type="InterPro" id="IPR009001">
    <property type="entry name" value="Transl_elong_EF1A/Init_IF2_C"/>
</dbReference>
<keyword evidence="4" id="KW-0547">Nucleotide-binding</keyword>
<gene>
    <name evidence="8" type="primary">GTPBP1</name>
    <name evidence="8" type="ORF">Naga_100058g14</name>
</gene>
<dbReference type="GO" id="GO:0003924">
    <property type="term" value="F:GTPase activity"/>
    <property type="evidence" value="ECO:0007669"/>
    <property type="project" value="InterPro"/>
</dbReference>
<evidence type="ECO:0000256" key="5">
    <source>
        <dbReference type="ARBA" id="ARBA00023134"/>
    </source>
</evidence>
<dbReference type="OrthoDB" id="1727108at2759"/>
<comment type="similarity">
    <text evidence="2">Belongs to the TRAFAC class translation factor GTPase superfamily. Classic translation factor GTPase family. EF-Tu/EF-1A subfamily.</text>
</comment>
<dbReference type="InterPro" id="IPR027417">
    <property type="entry name" value="P-loop_NTPase"/>
</dbReference>
<sequence>MSTTTPSAMDVVTKDLSSSLNVNKDNSPPGMEGSGSRALPTGTTQATNLRELVQEDAERFLPADVDDCSASSENNAAPVPSAVDDDDVRVAMIGNVDAGKSTLIGVLTNAILDDGRGSARSLVLKHRHEQENGRTSAVTIELLGYKGTGEQVLPQGRNQTHRWQEIVRSSGRTVTLIDLCGHERYLKTTIFGLTGLLPDFALLLVGSNMGVTVMTREHIAIACALSIPLAVVLTKIDIAPEPVLKQTRQTLARYLRKNNKLPYPIKDMTQVEAAADSLASDRVTPVFAISSVTGQGMDLLRAFVSRLRRTPRLYQGLTTSPCPGGSEAPSIHIPVDGVYEVKGVGLVVGGTVLRGHVVPNQSLLLGPDRNGAFLPLSVRSIECRRQPVKEAKVGMSITFAVRSLNKKVTLRRSYFRKGMVLVGAEDRPRPVRDFVASVVILHHSTTMSTGYEPVLHMGTVRQAAEMTQILGGEEALRTGSRAEVLFHFRYFAEFLVVGSTFLFREGRAKGIGKVSRLLYSSPGAPTASSASSTAATVSPAVQTSVAKGDGVASTVRTSAAAGTGEVGRGAGGSGGGGGGVGVAVRA</sequence>
<dbReference type="SUPFAM" id="SSF50447">
    <property type="entry name" value="Translation proteins"/>
    <property type="match status" value="1"/>
</dbReference>
<evidence type="ECO:0000256" key="4">
    <source>
        <dbReference type="ARBA" id="ARBA00022741"/>
    </source>
</evidence>
<protein>
    <recommendedName>
        <fullName evidence="3">Elongation factor Tu, chloroplastic</fullName>
    </recommendedName>
</protein>
<dbReference type="Pfam" id="PF00009">
    <property type="entry name" value="GTP_EFTU"/>
    <property type="match status" value="1"/>
</dbReference>
<name>W7TYD2_9STRA</name>
<dbReference type="SUPFAM" id="SSF52540">
    <property type="entry name" value="P-loop containing nucleoside triphosphate hydrolases"/>
    <property type="match status" value="1"/>
</dbReference>
<dbReference type="PROSITE" id="PS51722">
    <property type="entry name" value="G_TR_2"/>
    <property type="match status" value="1"/>
</dbReference>
<proteinExistence type="inferred from homology"/>
<comment type="caution">
    <text evidence="8">The sequence shown here is derived from an EMBL/GenBank/DDBJ whole genome shotgun (WGS) entry which is preliminary data.</text>
</comment>
<dbReference type="InterPro" id="IPR050055">
    <property type="entry name" value="EF-Tu_GTPase"/>
</dbReference>
<accession>W7TYD2</accession>
<keyword evidence="5" id="KW-0342">GTP-binding</keyword>
<dbReference type="AlphaFoldDB" id="W7TYD2"/>
<evidence type="ECO:0000256" key="2">
    <source>
        <dbReference type="ARBA" id="ARBA00007249"/>
    </source>
</evidence>
<dbReference type="Gene3D" id="3.40.50.300">
    <property type="entry name" value="P-loop containing nucleotide triphosphate hydrolases"/>
    <property type="match status" value="1"/>
</dbReference>
<dbReference type="Gene3D" id="2.40.30.10">
    <property type="entry name" value="Translation factors"/>
    <property type="match status" value="2"/>
</dbReference>
<dbReference type="GO" id="GO:0003746">
    <property type="term" value="F:translation elongation factor activity"/>
    <property type="evidence" value="ECO:0007669"/>
    <property type="project" value="TreeGrafter"/>
</dbReference>
<evidence type="ECO:0000313" key="8">
    <source>
        <dbReference type="EMBL" id="EWM28498.1"/>
    </source>
</evidence>
<dbReference type="InterPro" id="IPR009000">
    <property type="entry name" value="Transl_B-barrel_sf"/>
</dbReference>
<organism evidence="8 9">
    <name type="scientific">Nannochloropsis gaditana</name>
    <dbReference type="NCBI Taxonomy" id="72520"/>
    <lineage>
        <taxon>Eukaryota</taxon>
        <taxon>Sar</taxon>
        <taxon>Stramenopiles</taxon>
        <taxon>Ochrophyta</taxon>
        <taxon>Eustigmatophyceae</taxon>
        <taxon>Eustigmatales</taxon>
        <taxon>Monodopsidaceae</taxon>
        <taxon>Nannochloropsis</taxon>
    </lineage>
</organism>
<evidence type="ECO:0000256" key="3">
    <source>
        <dbReference type="ARBA" id="ARBA00021392"/>
    </source>
</evidence>
<dbReference type="InterPro" id="IPR000795">
    <property type="entry name" value="T_Tr_GTP-bd_dom"/>
</dbReference>
<feature type="compositionally biased region" description="Polar residues" evidence="6">
    <location>
        <begin position="15"/>
        <end position="26"/>
    </location>
</feature>
<keyword evidence="9" id="KW-1185">Reference proteome</keyword>
<evidence type="ECO:0000259" key="7">
    <source>
        <dbReference type="PROSITE" id="PS51722"/>
    </source>
</evidence>
<dbReference type="CDD" id="cd03708">
    <property type="entry name" value="GTPBP_III"/>
    <property type="match status" value="1"/>
</dbReference>
<dbReference type="Proteomes" id="UP000019335">
    <property type="component" value="Chromosome 4"/>
</dbReference>
<dbReference type="PANTHER" id="PTHR43721">
    <property type="entry name" value="ELONGATION FACTOR TU-RELATED"/>
    <property type="match status" value="1"/>
</dbReference>